<dbReference type="AlphaFoldDB" id="A0AAV9JAT5"/>
<reference evidence="1 2" key="1">
    <citation type="submission" date="2021-11" db="EMBL/GenBank/DDBJ databases">
        <title>Black yeast isolated from Biological Soil Crust.</title>
        <authorList>
            <person name="Kurbessoian T."/>
        </authorList>
    </citation>
    <scope>NUCLEOTIDE SEQUENCE [LARGE SCALE GENOMIC DNA]</scope>
    <source>
        <strain evidence="1 2">CCFEE 5522</strain>
    </source>
</reference>
<evidence type="ECO:0000313" key="1">
    <source>
        <dbReference type="EMBL" id="KAK4542036.1"/>
    </source>
</evidence>
<evidence type="ECO:0000313" key="2">
    <source>
        <dbReference type="Proteomes" id="UP001324427"/>
    </source>
</evidence>
<gene>
    <name evidence="1" type="ORF">LTR36_007067</name>
</gene>
<accession>A0AAV9JAT5</accession>
<dbReference type="InterPro" id="IPR036047">
    <property type="entry name" value="F-box-like_dom_sf"/>
</dbReference>
<comment type="caution">
    <text evidence="1">The sequence shown here is derived from an EMBL/GenBank/DDBJ whole genome shotgun (WGS) entry which is preliminary data.</text>
</comment>
<evidence type="ECO:0008006" key="3">
    <source>
        <dbReference type="Google" id="ProtNLM"/>
    </source>
</evidence>
<sequence length="198" mass="21595">MPLPAPVVAASTPTHLPDELWLHILTHLPAKDVWASARPLTPQLTRLCEELATSTNTMRNFTVGISFSLGAGARHRWYDIRGTLTFSFQRFSEYNARYVLFGACLAHPSACYGRAMEKWRGICGGGGGGEDGAEGLGLREEWRVQYGYEGDVKVVRLPKLIVASEADGGGVWCDWRELFDAYYGVLRGDAAAEGGQGG</sequence>
<organism evidence="1 2">
    <name type="scientific">Oleoguttula mirabilis</name>
    <dbReference type="NCBI Taxonomy" id="1507867"/>
    <lineage>
        <taxon>Eukaryota</taxon>
        <taxon>Fungi</taxon>
        <taxon>Dikarya</taxon>
        <taxon>Ascomycota</taxon>
        <taxon>Pezizomycotina</taxon>
        <taxon>Dothideomycetes</taxon>
        <taxon>Dothideomycetidae</taxon>
        <taxon>Mycosphaerellales</taxon>
        <taxon>Teratosphaeriaceae</taxon>
        <taxon>Oleoguttula</taxon>
    </lineage>
</organism>
<dbReference type="SUPFAM" id="SSF81383">
    <property type="entry name" value="F-box domain"/>
    <property type="match status" value="1"/>
</dbReference>
<protein>
    <recommendedName>
        <fullName evidence="3">F-box domain-containing protein</fullName>
    </recommendedName>
</protein>
<dbReference type="CDD" id="cd09917">
    <property type="entry name" value="F-box_SF"/>
    <property type="match status" value="1"/>
</dbReference>
<proteinExistence type="predicted"/>
<dbReference type="EMBL" id="JAVFHQ010000045">
    <property type="protein sequence ID" value="KAK4542036.1"/>
    <property type="molecule type" value="Genomic_DNA"/>
</dbReference>
<name>A0AAV9JAT5_9PEZI</name>
<keyword evidence="2" id="KW-1185">Reference proteome</keyword>
<dbReference type="Proteomes" id="UP001324427">
    <property type="component" value="Unassembled WGS sequence"/>
</dbReference>